<reference evidence="1 2" key="1">
    <citation type="journal article" date="2010" name="Nature">
        <title>The Ectocarpus genome and the independent evolution of multicellularity in brown algae.</title>
        <authorList>
            <person name="Cock J.M."/>
            <person name="Sterck L."/>
            <person name="Rouze P."/>
            <person name="Scornet D."/>
            <person name="Allen A.E."/>
            <person name="Amoutzias G."/>
            <person name="Anthouard V."/>
            <person name="Artiguenave F."/>
            <person name="Aury J.M."/>
            <person name="Badger J.H."/>
            <person name="Beszteri B."/>
            <person name="Billiau K."/>
            <person name="Bonnet E."/>
            <person name="Bothwell J.H."/>
            <person name="Bowler C."/>
            <person name="Boyen C."/>
            <person name="Brownlee C."/>
            <person name="Carrano C.J."/>
            <person name="Charrier B."/>
            <person name="Cho G.Y."/>
            <person name="Coelho S.M."/>
            <person name="Collen J."/>
            <person name="Corre E."/>
            <person name="Da Silva C."/>
            <person name="Delage L."/>
            <person name="Delaroque N."/>
            <person name="Dittami S.M."/>
            <person name="Doulbeau S."/>
            <person name="Elias M."/>
            <person name="Farnham G."/>
            <person name="Gachon C.M."/>
            <person name="Gschloessl B."/>
            <person name="Heesch S."/>
            <person name="Jabbari K."/>
            <person name="Jubin C."/>
            <person name="Kawai H."/>
            <person name="Kimura K."/>
            <person name="Kloareg B."/>
            <person name="Kupper F.C."/>
            <person name="Lang D."/>
            <person name="Le Bail A."/>
            <person name="Leblanc C."/>
            <person name="Lerouge P."/>
            <person name="Lohr M."/>
            <person name="Lopez P.J."/>
            <person name="Martens C."/>
            <person name="Maumus F."/>
            <person name="Michel G."/>
            <person name="Miranda-Saavedra D."/>
            <person name="Morales J."/>
            <person name="Moreau H."/>
            <person name="Motomura T."/>
            <person name="Nagasato C."/>
            <person name="Napoli C.A."/>
            <person name="Nelson D.R."/>
            <person name="Nyvall-Collen P."/>
            <person name="Peters A.F."/>
            <person name="Pommier C."/>
            <person name="Potin P."/>
            <person name="Poulain J."/>
            <person name="Quesneville H."/>
            <person name="Read B."/>
            <person name="Rensing S.A."/>
            <person name="Ritter A."/>
            <person name="Rousvoal S."/>
            <person name="Samanta M."/>
            <person name="Samson G."/>
            <person name="Schroeder D.C."/>
            <person name="Segurens B."/>
            <person name="Strittmatter M."/>
            <person name="Tonon T."/>
            <person name="Tregear J.W."/>
            <person name="Valentin K."/>
            <person name="von Dassow P."/>
            <person name="Yamagishi T."/>
            <person name="Van de Peer Y."/>
            <person name="Wincker P."/>
        </authorList>
    </citation>
    <scope>NUCLEOTIDE SEQUENCE [LARGE SCALE GENOMIC DNA]</scope>
    <source>
        <strain evidence="2">Ec32 / CCAP1310/4</strain>
    </source>
</reference>
<dbReference type="InParanoid" id="D7G456"/>
<keyword evidence="2" id="KW-1185">Reference proteome</keyword>
<dbReference type="EMBL" id="FN648763">
    <property type="protein sequence ID" value="CBJ27071.1"/>
    <property type="molecule type" value="Genomic_DNA"/>
</dbReference>
<protein>
    <recommendedName>
        <fullName evidence="3">Helitron helicase-like domain-containing protein</fullName>
    </recommendedName>
</protein>
<organism evidence="1 2">
    <name type="scientific">Ectocarpus siliculosus</name>
    <name type="common">Brown alga</name>
    <name type="synonym">Conferva siliculosa</name>
    <dbReference type="NCBI Taxonomy" id="2880"/>
    <lineage>
        <taxon>Eukaryota</taxon>
        <taxon>Sar</taxon>
        <taxon>Stramenopiles</taxon>
        <taxon>Ochrophyta</taxon>
        <taxon>PX clade</taxon>
        <taxon>Phaeophyceae</taxon>
        <taxon>Ectocarpales</taxon>
        <taxon>Ectocarpaceae</taxon>
        <taxon>Ectocarpus</taxon>
    </lineage>
</organism>
<proteinExistence type="predicted"/>
<dbReference type="Proteomes" id="UP000002630">
    <property type="component" value="Linkage Group LG15"/>
</dbReference>
<dbReference type="EMBL" id="FN649740">
    <property type="protein sequence ID" value="CBJ27071.1"/>
    <property type="molecule type" value="Genomic_DNA"/>
</dbReference>
<name>D7G456_ECTSI</name>
<evidence type="ECO:0008006" key="3">
    <source>
        <dbReference type="Google" id="ProtNLM"/>
    </source>
</evidence>
<sequence>MEAVLKYILRFGANDGDGGALGNIKAHIGMTEEQHRLMLHGHLMVWVHGFTSREQLRNDIGHNLKKHAELANYIGRIIYNQVMSLEEVEFGLLNAYEPVYNKVVVPNASPFDESAAHQN</sequence>
<gene>
    <name evidence="1" type="ORF">Esi_0055_0005</name>
</gene>
<dbReference type="OrthoDB" id="100208at2759"/>
<evidence type="ECO:0000313" key="1">
    <source>
        <dbReference type="EMBL" id="CBJ27071.1"/>
    </source>
</evidence>
<dbReference type="AlphaFoldDB" id="D7G456"/>
<accession>D7G456</accession>
<evidence type="ECO:0000313" key="2">
    <source>
        <dbReference type="Proteomes" id="UP000002630"/>
    </source>
</evidence>